<keyword evidence="6 9" id="KW-0333">Golgi apparatus</keyword>
<keyword evidence="8 9" id="KW-0325">Glycoprotein</keyword>
<protein>
    <recommendedName>
        <fullName evidence="9">Carbohydrate sulfotransferase</fullName>
        <ecNumber evidence="9">2.8.2.-</ecNumber>
    </recommendedName>
</protein>
<evidence type="ECO:0000256" key="4">
    <source>
        <dbReference type="ARBA" id="ARBA00022692"/>
    </source>
</evidence>
<dbReference type="AlphaFoldDB" id="A0AAE1G666"/>
<evidence type="ECO:0000256" key="8">
    <source>
        <dbReference type="ARBA" id="ARBA00023180"/>
    </source>
</evidence>
<dbReference type="InterPro" id="IPR018011">
    <property type="entry name" value="Carb_sulfotrans_8-10"/>
</dbReference>
<reference evidence="10" key="1">
    <citation type="submission" date="2023-10" db="EMBL/GenBank/DDBJ databases">
        <title>Genome assemblies of two species of porcelain crab, Petrolisthes cinctipes and Petrolisthes manimaculis (Anomura: Porcellanidae).</title>
        <authorList>
            <person name="Angst P."/>
        </authorList>
    </citation>
    <scope>NUCLEOTIDE SEQUENCE</scope>
    <source>
        <strain evidence="10">PB745_01</strain>
        <tissue evidence="10">Gill</tissue>
    </source>
</reference>
<sequence length="123" mass="14277">MKPRNQNPHWKPLTNMCSPCDISYEYILFLESFNEDLQFLVDTLNITKINLETRKNYKSNGTVPRPREGVGPSDDLLTLDPNLLQYYLQLPPHLMAQVIHYYTLDFKLLGFQVPPVLTSFTTS</sequence>
<keyword evidence="4" id="KW-0812">Transmembrane</keyword>
<dbReference type="PANTHER" id="PTHR12137">
    <property type="entry name" value="CARBOHYDRATE SULFOTRANSFERASE"/>
    <property type="match status" value="1"/>
</dbReference>
<evidence type="ECO:0000313" key="11">
    <source>
        <dbReference type="Proteomes" id="UP001286313"/>
    </source>
</evidence>
<dbReference type="PANTHER" id="PTHR12137:SF33">
    <property type="entry name" value="CARBOHYDRATE SULFOTRANSFERASE 14"/>
    <property type="match status" value="1"/>
</dbReference>
<dbReference type="InterPro" id="IPR005331">
    <property type="entry name" value="Sulfotransferase"/>
</dbReference>
<dbReference type="EMBL" id="JAWQEG010000773">
    <property type="protein sequence ID" value="KAK3885737.1"/>
    <property type="molecule type" value="Genomic_DNA"/>
</dbReference>
<evidence type="ECO:0000256" key="3">
    <source>
        <dbReference type="ARBA" id="ARBA00022679"/>
    </source>
</evidence>
<organism evidence="10 11">
    <name type="scientific">Petrolisthes cinctipes</name>
    <name type="common">Flat porcelain crab</name>
    <dbReference type="NCBI Taxonomy" id="88211"/>
    <lineage>
        <taxon>Eukaryota</taxon>
        <taxon>Metazoa</taxon>
        <taxon>Ecdysozoa</taxon>
        <taxon>Arthropoda</taxon>
        <taxon>Crustacea</taxon>
        <taxon>Multicrustacea</taxon>
        <taxon>Malacostraca</taxon>
        <taxon>Eumalacostraca</taxon>
        <taxon>Eucarida</taxon>
        <taxon>Decapoda</taxon>
        <taxon>Pleocyemata</taxon>
        <taxon>Anomura</taxon>
        <taxon>Galatheoidea</taxon>
        <taxon>Porcellanidae</taxon>
        <taxon>Petrolisthes</taxon>
    </lineage>
</organism>
<name>A0AAE1G666_PETCI</name>
<dbReference type="GO" id="GO:0000139">
    <property type="term" value="C:Golgi membrane"/>
    <property type="evidence" value="ECO:0007669"/>
    <property type="project" value="UniProtKB-SubCell"/>
</dbReference>
<proteinExistence type="inferred from homology"/>
<evidence type="ECO:0000313" key="10">
    <source>
        <dbReference type="EMBL" id="KAK3885737.1"/>
    </source>
</evidence>
<comment type="similarity">
    <text evidence="2 9">Belongs to the sulfotransferase 2 family.</text>
</comment>
<dbReference type="Pfam" id="PF03567">
    <property type="entry name" value="Sulfotransfer_2"/>
    <property type="match status" value="1"/>
</dbReference>
<evidence type="ECO:0000256" key="1">
    <source>
        <dbReference type="ARBA" id="ARBA00004323"/>
    </source>
</evidence>
<dbReference type="Proteomes" id="UP001286313">
    <property type="component" value="Unassembled WGS sequence"/>
</dbReference>
<keyword evidence="3 9" id="KW-0808">Transferase</keyword>
<dbReference type="GO" id="GO:0016051">
    <property type="term" value="P:carbohydrate biosynthetic process"/>
    <property type="evidence" value="ECO:0007669"/>
    <property type="project" value="InterPro"/>
</dbReference>
<comment type="subcellular location">
    <subcellularLocation>
        <location evidence="1 9">Golgi apparatus membrane</location>
        <topology evidence="1 9">Single-pass type II membrane protein</topology>
    </subcellularLocation>
</comment>
<dbReference type="GO" id="GO:0008146">
    <property type="term" value="F:sulfotransferase activity"/>
    <property type="evidence" value="ECO:0007669"/>
    <property type="project" value="InterPro"/>
</dbReference>
<keyword evidence="7" id="KW-0472">Membrane</keyword>
<dbReference type="EC" id="2.8.2.-" evidence="9"/>
<keyword evidence="11" id="KW-1185">Reference proteome</keyword>
<evidence type="ECO:0000256" key="6">
    <source>
        <dbReference type="ARBA" id="ARBA00023034"/>
    </source>
</evidence>
<evidence type="ECO:0000256" key="9">
    <source>
        <dbReference type="RuleBase" id="RU364020"/>
    </source>
</evidence>
<comment type="caution">
    <text evidence="10">The sequence shown here is derived from an EMBL/GenBank/DDBJ whole genome shotgun (WGS) entry which is preliminary data.</text>
</comment>
<keyword evidence="5" id="KW-1133">Transmembrane helix</keyword>
<keyword evidence="9" id="KW-0735">Signal-anchor</keyword>
<evidence type="ECO:0000256" key="7">
    <source>
        <dbReference type="ARBA" id="ARBA00023136"/>
    </source>
</evidence>
<evidence type="ECO:0000256" key="5">
    <source>
        <dbReference type="ARBA" id="ARBA00022989"/>
    </source>
</evidence>
<evidence type="ECO:0000256" key="2">
    <source>
        <dbReference type="ARBA" id="ARBA00006339"/>
    </source>
</evidence>
<keyword evidence="9" id="KW-0119">Carbohydrate metabolism</keyword>
<gene>
    <name evidence="10" type="ORF">Pcinc_010075</name>
</gene>
<accession>A0AAE1G666</accession>